<keyword evidence="7" id="KW-0446">Lipid-binding</keyword>
<dbReference type="PANTHER" id="PTHR46979:SF2">
    <property type="entry name" value="SORTING NEXIN-41"/>
    <property type="match status" value="1"/>
</dbReference>
<dbReference type="Gene3D" id="1.20.1270.60">
    <property type="entry name" value="Arfaptin homology (AH) domain/BAR domain"/>
    <property type="match status" value="1"/>
</dbReference>
<sequence length="333" mass="38174">NDSNWKVDELVRVPAAAHGYIDQQSGKQENSVRRRYSDFELLHAHFVRVYPYSIIPPIPSKQSLNGQAEGSHIVDQRVRFFCNFLRHSLSHPVLYADHVLHLFISNPDASWRAEVIKYNPVEPRPFTKIPASVGKPFEELLLMLLHFEEACKTLEISQKSVLRKLQEILRGLESLSTAFNGFSLEYAELVETLDSLGEIYDGNATSFGDIVLNQQITCDLIHEFSQYIVAIRRAARNVAAHAVQWEMLTEKLSHLRSNALQQGSDGVLENLEAGEQNLAKEVHEEKELLWEQLSIWLKRLTASWNQILVRVAESEKYYIQRGFALWKDAEVAH</sequence>
<evidence type="ECO:0000256" key="7">
    <source>
        <dbReference type="ARBA" id="ARBA00023121"/>
    </source>
</evidence>
<evidence type="ECO:0000256" key="6">
    <source>
        <dbReference type="ARBA" id="ARBA00023006"/>
    </source>
</evidence>
<organism evidence="10 11">
    <name type="scientific">Paramicrosporidium saccamoebae</name>
    <dbReference type="NCBI Taxonomy" id="1246581"/>
    <lineage>
        <taxon>Eukaryota</taxon>
        <taxon>Fungi</taxon>
        <taxon>Fungi incertae sedis</taxon>
        <taxon>Cryptomycota</taxon>
        <taxon>Cryptomycota incertae sedis</taxon>
        <taxon>Paramicrosporidium</taxon>
    </lineage>
</organism>
<evidence type="ECO:0000256" key="5">
    <source>
        <dbReference type="ARBA" id="ARBA00022927"/>
    </source>
</evidence>
<dbReference type="PROSITE" id="PS50195">
    <property type="entry name" value="PX"/>
    <property type="match status" value="1"/>
</dbReference>
<comment type="subcellular location">
    <subcellularLocation>
        <location evidence="1">Endosome membrane</location>
        <topology evidence="1">Peripheral membrane protein</topology>
    </subcellularLocation>
</comment>
<evidence type="ECO:0000256" key="2">
    <source>
        <dbReference type="ARBA" id="ARBA00010883"/>
    </source>
</evidence>
<dbReference type="GO" id="GO:0015031">
    <property type="term" value="P:protein transport"/>
    <property type="evidence" value="ECO:0007669"/>
    <property type="project" value="UniProtKB-KW"/>
</dbReference>
<feature type="domain" description="PX" evidence="9">
    <location>
        <begin position="1"/>
        <end position="110"/>
    </location>
</feature>
<gene>
    <name evidence="10" type="ORF">PSACC_00077</name>
</gene>
<dbReference type="STRING" id="1246581.A0A2H9TQR9"/>
<evidence type="ECO:0000313" key="10">
    <source>
        <dbReference type="EMBL" id="PJF20087.1"/>
    </source>
</evidence>
<dbReference type="AlphaFoldDB" id="A0A2H9TQR9"/>
<feature type="non-terminal residue" evidence="10">
    <location>
        <position position="1"/>
    </location>
</feature>
<dbReference type="OrthoDB" id="205639at2759"/>
<keyword evidence="11" id="KW-1185">Reference proteome</keyword>
<keyword evidence="8" id="KW-0472">Membrane</keyword>
<evidence type="ECO:0000256" key="8">
    <source>
        <dbReference type="ARBA" id="ARBA00023136"/>
    </source>
</evidence>
<dbReference type="Gene3D" id="3.30.1520.10">
    <property type="entry name" value="Phox-like domain"/>
    <property type="match status" value="1"/>
</dbReference>
<protein>
    <recommendedName>
        <fullName evidence="9">PX domain-containing protein</fullName>
    </recommendedName>
</protein>
<dbReference type="InterPro" id="IPR001683">
    <property type="entry name" value="PX_dom"/>
</dbReference>
<keyword evidence="6" id="KW-0072">Autophagy</keyword>
<evidence type="ECO:0000256" key="3">
    <source>
        <dbReference type="ARBA" id="ARBA00022448"/>
    </source>
</evidence>
<evidence type="ECO:0000256" key="4">
    <source>
        <dbReference type="ARBA" id="ARBA00022753"/>
    </source>
</evidence>
<dbReference type="InterPro" id="IPR027267">
    <property type="entry name" value="AH/BAR_dom_sf"/>
</dbReference>
<evidence type="ECO:0000256" key="1">
    <source>
        <dbReference type="ARBA" id="ARBA00004481"/>
    </source>
</evidence>
<reference evidence="10 11" key="1">
    <citation type="submission" date="2016-10" db="EMBL/GenBank/DDBJ databases">
        <title>The genome of Paramicrosporidium saccamoebae is the missing link in understanding Cryptomycota and Microsporidia evolution.</title>
        <authorList>
            <person name="Quandt C.A."/>
            <person name="Beaudet D."/>
            <person name="Corsaro D."/>
            <person name="Michel R."/>
            <person name="Corradi N."/>
            <person name="James T."/>
        </authorList>
    </citation>
    <scope>NUCLEOTIDE SEQUENCE [LARGE SCALE GENOMIC DNA]</scope>
    <source>
        <strain evidence="10 11">KSL3</strain>
    </source>
</reference>
<dbReference type="SMART" id="SM00312">
    <property type="entry name" value="PX"/>
    <property type="match status" value="1"/>
</dbReference>
<dbReference type="GO" id="GO:0035091">
    <property type="term" value="F:phosphatidylinositol binding"/>
    <property type="evidence" value="ECO:0007669"/>
    <property type="project" value="InterPro"/>
</dbReference>
<dbReference type="InterPro" id="IPR051079">
    <property type="entry name" value="Sorting_Nexin_Autophagy"/>
</dbReference>
<proteinExistence type="inferred from homology"/>
<comment type="caution">
    <text evidence="10">The sequence shown here is derived from an EMBL/GenBank/DDBJ whole genome shotgun (WGS) entry which is preliminary data.</text>
</comment>
<keyword evidence="4" id="KW-0967">Endosome</keyword>
<keyword evidence="5" id="KW-0653">Protein transport</keyword>
<dbReference type="GO" id="GO:0010008">
    <property type="term" value="C:endosome membrane"/>
    <property type="evidence" value="ECO:0007669"/>
    <property type="project" value="UniProtKB-SubCell"/>
</dbReference>
<accession>A0A2H9TQR9</accession>
<dbReference type="SUPFAM" id="SSF64268">
    <property type="entry name" value="PX domain"/>
    <property type="match status" value="1"/>
</dbReference>
<comment type="similarity">
    <text evidence="2">Belongs to the sorting nexin family.</text>
</comment>
<dbReference type="EMBL" id="MTSL01000008">
    <property type="protein sequence ID" value="PJF20087.1"/>
    <property type="molecule type" value="Genomic_DNA"/>
</dbReference>
<dbReference type="Pfam" id="PF00787">
    <property type="entry name" value="PX"/>
    <property type="match status" value="1"/>
</dbReference>
<dbReference type="InterPro" id="IPR036871">
    <property type="entry name" value="PX_dom_sf"/>
</dbReference>
<name>A0A2H9TQR9_9FUNG</name>
<dbReference type="PANTHER" id="PTHR46979">
    <property type="entry name" value="SORTING NEXIN-41"/>
    <property type="match status" value="1"/>
</dbReference>
<dbReference type="Proteomes" id="UP000240830">
    <property type="component" value="Unassembled WGS sequence"/>
</dbReference>
<evidence type="ECO:0000259" key="9">
    <source>
        <dbReference type="PROSITE" id="PS50195"/>
    </source>
</evidence>
<dbReference type="GO" id="GO:0006914">
    <property type="term" value="P:autophagy"/>
    <property type="evidence" value="ECO:0007669"/>
    <property type="project" value="UniProtKB-KW"/>
</dbReference>
<evidence type="ECO:0000313" key="11">
    <source>
        <dbReference type="Proteomes" id="UP000240830"/>
    </source>
</evidence>
<keyword evidence="3" id="KW-0813">Transport</keyword>